<keyword evidence="1" id="KW-1133">Transmembrane helix</keyword>
<evidence type="ECO:0000256" key="1">
    <source>
        <dbReference type="SAM" id="Phobius"/>
    </source>
</evidence>
<name>A0A3B0W7Z4_9ZZZZ</name>
<feature type="transmembrane region" description="Helical" evidence="1">
    <location>
        <begin position="7"/>
        <end position="27"/>
    </location>
</feature>
<reference evidence="2" key="1">
    <citation type="submission" date="2018-06" db="EMBL/GenBank/DDBJ databases">
        <authorList>
            <person name="Zhirakovskaya E."/>
        </authorList>
    </citation>
    <scope>NUCLEOTIDE SEQUENCE</scope>
</reference>
<keyword evidence="1" id="KW-0812">Transmembrane</keyword>
<organism evidence="2">
    <name type="scientific">hydrothermal vent metagenome</name>
    <dbReference type="NCBI Taxonomy" id="652676"/>
    <lineage>
        <taxon>unclassified sequences</taxon>
        <taxon>metagenomes</taxon>
        <taxon>ecological metagenomes</taxon>
    </lineage>
</organism>
<gene>
    <name evidence="2" type="ORF">MNBD_GAMMA02-514</name>
</gene>
<feature type="non-terminal residue" evidence="2">
    <location>
        <position position="39"/>
    </location>
</feature>
<protein>
    <submittedName>
        <fullName evidence="2">Uncharacterized protein</fullName>
    </submittedName>
</protein>
<sequence length="39" mass="4510">MKKLGTLIKLSAVALWLVAVFFAARWVENWRISNDYADL</sequence>
<keyword evidence="1" id="KW-0472">Membrane</keyword>
<dbReference type="EMBL" id="UOFA01000336">
    <property type="protein sequence ID" value="VAW47332.1"/>
    <property type="molecule type" value="Genomic_DNA"/>
</dbReference>
<proteinExistence type="predicted"/>
<dbReference type="AlphaFoldDB" id="A0A3B0W7Z4"/>
<accession>A0A3B0W7Z4</accession>
<evidence type="ECO:0000313" key="2">
    <source>
        <dbReference type="EMBL" id="VAW47332.1"/>
    </source>
</evidence>